<organism evidence="3 4">
    <name type="scientific">Anaeromassilibacillus senegalensis</name>
    <dbReference type="NCBI Taxonomy" id="1673717"/>
    <lineage>
        <taxon>Bacteria</taxon>
        <taxon>Bacillati</taxon>
        <taxon>Bacillota</taxon>
        <taxon>Clostridia</taxon>
        <taxon>Eubacteriales</taxon>
        <taxon>Acutalibacteraceae</taxon>
        <taxon>Anaeromassilibacillus</taxon>
    </lineage>
</organism>
<keyword evidence="1 3" id="KW-0489">Methyltransferase</keyword>
<accession>A0ABS9CPP4</accession>
<dbReference type="CDD" id="cd02440">
    <property type="entry name" value="AdoMet_MTases"/>
    <property type="match status" value="1"/>
</dbReference>
<gene>
    <name evidence="3" type="primary">rsmD</name>
    <name evidence="3" type="ORF">JQM67_10890</name>
</gene>
<dbReference type="NCBIfam" id="TIGR00095">
    <property type="entry name" value="16S rRNA (guanine(966)-N(2))-methyltransferase RsmD"/>
    <property type="match status" value="1"/>
</dbReference>
<dbReference type="Gene3D" id="3.40.50.150">
    <property type="entry name" value="Vaccinia Virus protein VP39"/>
    <property type="match status" value="1"/>
</dbReference>
<keyword evidence="2 3" id="KW-0808">Transferase</keyword>
<sequence length="181" mass="20109">MRIITGSRRGKKLKTLEGSSVRPTPDRVKESLFNILQFDIEGRVFLDLFAGSGQIGLEAISRGADHAVFVDSAKASCAVVQENIEATGFSAQARVVNADYASFLLRNTERFDIAFLDPPYRTGTLEKALEAVSAHMNRGGIVICEHPQDEKLPEKAGEFVRTREYRYGKILLTAYRHESMA</sequence>
<protein>
    <submittedName>
        <fullName evidence="3">16S rRNA (Guanine(966)-N(2))-methyltransferase RsmD</fullName>
        <ecNumber evidence="3">2.1.1.171</ecNumber>
    </submittedName>
</protein>
<evidence type="ECO:0000313" key="4">
    <source>
        <dbReference type="Proteomes" id="UP001299220"/>
    </source>
</evidence>
<dbReference type="PROSITE" id="PS00092">
    <property type="entry name" value="N6_MTASE"/>
    <property type="match status" value="1"/>
</dbReference>
<dbReference type="GO" id="GO:0052913">
    <property type="term" value="F:16S rRNA (guanine(966)-N(2))-methyltransferase activity"/>
    <property type="evidence" value="ECO:0007669"/>
    <property type="project" value="UniProtKB-EC"/>
</dbReference>
<dbReference type="PANTHER" id="PTHR43542">
    <property type="entry name" value="METHYLTRANSFERASE"/>
    <property type="match status" value="1"/>
</dbReference>
<comment type="caution">
    <text evidence="3">The sequence shown here is derived from an EMBL/GenBank/DDBJ whole genome shotgun (WGS) entry which is preliminary data.</text>
</comment>
<dbReference type="PANTHER" id="PTHR43542:SF1">
    <property type="entry name" value="METHYLTRANSFERASE"/>
    <property type="match status" value="1"/>
</dbReference>
<name>A0ABS9CPP4_9FIRM</name>
<reference evidence="3 4" key="1">
    <citation type="submission" date="2020-12" db="EMBL/GenBank/DDBJ databases">
        <title>Whole genome sequences of gut porcine anaerobes.</title>
        <authorList>
            <person name="Kubasova T."/>
            <person name="Jahodarova E."/>
            <person name="Rychlik I."/>
        </authorList>
    </citation>
    <scope>NUCLEOTIDE SEQUENCE [LARGE SCALE GENOMIC DNA]</scope>
    <source>
        <strain evidence="3 4">An867</strain>
    </source>
</reference>
<dbReference type="Proteomes" id="UP001299220">
    <property type="component" value="Unassembled WGS sequence"/>
</dbReference>
<dbReference type="InterPro" id="IPR029063">
    <property type="entry name" value="SAM-dependent_MTases_sf"/>
</dbReference>
<dbReference type="SUPFAM" id="SSF53335">
    <property type="entry name" value="S-adenosyl-L-methionine-dependent methyltransferases"/>
    <property type="match status" value="1"/>
</dbReference>
<dbReference type="PIRSF" id="PIRSF004553">
    <property type="entry name" value="CHP00095"/>
    <property type="match status" value="1"/>
</dbReference>
<dbReference type="InterPro" id="IPR002052">
    <property type="entry name" value="DNA_methylase_N6_adenine_CS"/>
</dbReference>
<dbReference type="Pfam" id="PF03602">
    <property type="entry name" value="Cons_hypoth95"/>
    <property type="match status" value="1"/>
</dbReference>
<evidence type="ECO:0000313" key="3">
    <source>
        <dbReference type="EMBL" id="MCF2653106.1"/>
    </source>
</evidence>
<dbReference type="EC" id="2.1.1.171" evidence="3"/>
<keyword evidence="4" id="KW-1185">Reference proteome</keyword>
<dbReference type="InterPro" id="IPR004398">
    <property type="entry name" value="RNA_MeTrfase_RsmD"/>
</dbReference>
<evidence type="ECO:0000256" key="1">
    <source>
        <dbReference type="ARBA" id="ARBA00022603"/>
    </source>
</evidence>
<proteinExistence type="predicted"/>
<evidence type="ECO:0000256" key="2">
    <source>
        <dbReference type="ARBA" id="ARBA00022679"/>
    </source>
</evidence>
<dbReference type="EMBL" id="JAFBIT010000003">
    <property type="protein sequence ID" value="MCF2653106.1"/>
    <property type="molecule type" value="Genomic_DNA"/>
</dbReference>